<keyword evidence="1" id="KW-0812">Transmembrane</keyword>
<dbReference type="PANTHER" id="PTHR33659">
    <property type="entry name" value="PROTEIN, PUTATIVE-RELATED-RELATED"/>
    <property type="match status" value="1"/>
</dbReference>
<keyword evidence="1" id="KW-1133">Transmembrane helix</keyword>
<gene>
    <name evidence="3" type="ORF">QN277_010342</name>
</gene>
<keyword evidence="4" id="KW-1185">Reference proteome</keyword>
<organism evidence="3 4">
    <name type="scientific">Acacia crassicarpa</name>
    <name type="common">northern wattle</name>
    <dbReference type="NCBI Taxonomy" id="499986"/>
    <lineage>
        <taxon>Eukaryota</taxon>
        <taxon>Viridiplantae</taxon>
        <taxon>Streptophyta</taxon>
        <taxon>Embryophyta</taxon>
        <taxon>Tracheophyta</taxon>
        <taxon>Spermatophyta</taxon>
        <taxon>Magnoliopsida</taxon>
        <taxon>eudicotyledons</taxon>
        <taxon>Gunneridae</taxon>
        <taxon>Pentapetalae</taxon>
        <taxon>rosids</taxon>
        <taxon>fabids</taxon>
        <taxon>Fabales</taxon>
        <taxon>Fabaceae</taxon>
        <taxon>Caesalpinioideae</taxon>
        <taxon>mimosoid clade</taxon>
        <taxon>Acacieae</taxon>
        <taxon>Acacia</taxon>
    </lineage>
</organism>
<evidence type="ECO:0000256" key="1">
    <source>
        <dbReference type="SAM" id="Phobius"/>
    </source>
</evidence>
<dbReference type="AlphaFoldDB" id="A0AAE1IMP2"/>
<name>A0AAE1IMP2_9FABA</name>
<proteinExistence type="predicted"/>
<feature type="transmembrane region" description="Helical" evidence="1">
    <location>
        <begin position="41"/>
        <end position="65"/>
    </location>
</feature>
<evidence type="ECO:0000256" key="2">
    <source>
        <dbReference type="SAM" id="SignalP"/>
    </source>
</evidence>
<comment type="caution">
    <text evidence="3">The sequence shown here is derived from an EMBL/GenBank/DDBJ whole genome shotgun (WGS) entry which is preliminary data.</text>
</comment>
<feature type="chain" id="PRO_5042238677" evidence="2">
    <location>
        <begin position="26"/>
        <end position="67"/>
    </location>
</feature>
<evidence type="ECO:0000313" key="4">
    <source>
        <dbReference type="Proteomes" id="UP001293593"/>
    </source>
</evidence>
<evidence type="ECO:0000313" key="3">
    <source>
        <dbReference type="EMBL" id="KAK4253701.1"/>
    </source>
</evidence>
<keyword evidence="1" id="KW-0472">Membrane</keyword>
<accession>A0AAE1IMP2</accession>
<protein>
    <submittedName>
        <fullName evidence="3">Uncharacterized protein</fullName>
    </submittedName>
</protein>
<dbReference type="Proteomes" id="UP001293593">
    <property type="component" value="Unassembled WGS sequence"/>
</dbReference>
<feature type="signal peptide" evidence="2">
    <location>
        <begin position="1"/>
        <end position="25"/>
    </location>
</feature>
<reference evidence="3" key="1">
    <citation type="submission" date="2023-10" db="EMBL/GenBank/DDBJ databases">
        <title>Chromosome-level genome of the transformable northern wattle, Acacia crassicarpa.</title>
        <authorList>
            <person name="Massaro I."/>
            <person name="Sinha N.R."/>
            <person name="Poethig S."/>
            <person name="Leichty A.R."/>
        </authorList>
    </citation>
    <scope>NUCLEOTIDE SEQUENCE</scope>
    <source>
        <strain evidence="3">Acra3RX</strain>
        <tissue evidence="3">Leaf</tissue>
    </source>
</reference>
<keyword evidence="2" id="KW-0732">Signal</keyword>
<sequence>MAPMTTFKAFAVLLTVALFSAAASAQDLNMSPSQAPAPQVGAAGSVSSSVALIGASIILSMLAILKN</sequence>
<dbReference type="PANTHER" id="PTHR33659:SF1">
    <property type="entry name" value="PROTEIN, PUTATIVE-RELATED"/>
    <property type="match status" value="1"/>
</dbReference>
<dbReference type="EMBL" id="JAWXYG010000015">
    <property type="protein sequence ID" value="KAK4253701.1"/>
    <property type="molecule type" value="Genomic_DNA"/>
</dbReference>